<dbReference type="AlphaFoldDB" id="A0A163IPZ6"/>
<accession>A0A163IPZ6</accession>
<dbReference type="OrthoDB" id="1684102at2759"/>
<dbReference type="Proteomes" id="UP000078561">
    <property type="component" value="Unassembled WGS sequence"/>
</dbReference>
<dbReference type="EMBL" id="LT549931">
    <property type="protein sequence ID" value="SAL94744.1"/>
    <property type="molecule type" value="Genomic_DNA"/>
</dbReference>
<organism evidence="1">
    <name type="scientific">Absidia glauca</name>
    <name type="common">Pin mould</name>
    <dbReference type="NCBI Taxonomy" id="4829"/>
    <lineage>
        <taxon>Eukaryota</taxon>
        <taxon>Fungi</taxon>
        <taxon>Fungi incertae sedis</taxon>
        <taxon>Mucoromycota</taxon>
        <taxon>Mucoromycotina</taxon>
        <taxon>Mucoromycetes</taxon>
        <taxon>Mucorales</taxon>
        <taxon>Cunninghamellaceae</taxon>
        <taxon>Absidia</taxon>
    </lineage>
</organism>
<keyword evidence="2" id="KW-1185">Reference proteome</keyword>
<evidence type="ECO:0000313" key="2">
    <source>
        <dbReference type="Proteomes" id="UP000078561"/>
    </source>
</evidence>
<proteinExistence type="predicted"/>
<reference evidence="1" key="1">
    <citation type="submission" date="2016-04" db="EMBL/GenBank/DDBJ databases">
        <authorList>
            <person name="Evans L.H."/>
            <person name="Alamgir A."/>
            <person name="Owens N."/>
            <person name="Weber N.D."/>
            <person name="Virtaneva K."/>
            <person name="Barbian K."/>
            <person name="Babar A."/>
            <person name="Rosenke K."/>
        </authorList>
    </citation>
    <scope>NUCLEOTIDE SEQUENCE [LARGE SCALE GENOMIC DNA]</scope>
    <source>
        <strain evidence="1">CBS 101.48</strain>
    </source>
</reference>
<evidence type="ECO:0000313" key="1">
    <source>
        <dbReference type="EMBL" id="SAL94744.1"/>
    </source>
</evidence>
<sequence>MFIPSALEHNRFIPITAVILRTRQDQGIHHIVNYLHKYPFIKELYIYNLLPSHPLHLQDFEQPNRWLLHKVDISVIEGTDQEKGVMALFSTCALATHGYCFIQDDRSLHLHMDTLYTQFMRYPELIHVNARSEDYITHRRWQLHRQEGHVDIHAGYATLRHGAIIPRQQAQRFLNQVAVVQTTWSNQSADAYFTLWSNSYPYILSNPLSLPAEQNLPYHDMWHAFESLKTALTDQLPYFVDQNARDPPLEQRDVRTVCANDKCLFVTNLDPFPLSTTLTTDMTTTLTTTDMTLPDSEFWLHRGYHAAVDGDSGTCWNTYRIPQEGDYFGLDLIGNMRASRLLLDVRQPINDTLPFRIRGLNANGWVDCPVTPTDSSRRRRRLIFQMQCADGLPISAIRFFFANTHQRSFDLCGLGLDNFII</sequence>
<dbReference type="OMA" id="SEPFEIC"/>
<protein>
    <submittedName>
        <fullName evidence="1">Uncharacterized protein</fullName>
    </submittedName>
</protein>
<dbReference type="InParanoid" id="A0A163IPZ6"/>
<name>A0A163IPZ6_ABSGL</name>
<gene>
    <name evidence="1" type="primary">ABSGL_00030.1 scaffold 129</name>
</gene>